<dbReference type="Pfam" id="PF08241">
    <property type="entry name" value="Methyltransf_11"/>
    <property type="match status" value="1"/>
</dbReference>
<comment type="caution">
    <text evidence="3">The sequence shown here is derived from an EMBL/GenBank/DDBJ whole genome shotgun (WGS) entry which is preliminary data.</text>
</comment>
<protein>
    <recommendedName>
        <fullName evidence="2">Methyltransferase type 11 domain-containing protein</fullName>
    </recommendedName>
</protein>
<dbReference type="InterPro" id="IPR013216">
    <property type="entry name" value="Methyltransf_11"/>
</dbReference>
<name>A0AAV9PIB0_9PEZI</name>
<dbReference type="Proteomes" id="UP001337655">
    <property type="component" value="Unassembled WGS sequence"/>
</dbReference>
<dbReference type="CDD" id="cd02440">
    <property type="entry name" value="AdoMet_MTases"/>
    <property type="match status" value="1"/>
</dbReference>
<dbReference type="EMBL" id="JAVRRT010000003">
    <property type="protein sequence ID" value="KAK5173334.1"/>
    <property type="molecule type" value="Genomic_DNA"/>
</dbReference>
<dbReference type="SUPFAM" id="SSF53335">
    <property type="entry name" value="S-adenosyl-L-methionine-dependent methyltransferases"/>
    <property type="match status" value="1"/>
</dbReference>
<evidence type="ECO:0000313" key="3">
    <source>
        <dbReference type="EMBL" id="KAK5173334.1"/>
    </source>
</evidence>
<feature type="domain" description="Methyltransferase type 11" evidence="2">
    <location>
        <begin position="51"/>
        <end position="148"/>
    </location>
</feature>
<dbReference type="GO" id="GO:0008757">
    <property type="term" value="F:S-adenosylmethionine-dependent methyltransferase activity"/>
    <property type="evidence" value="ECO:0007669"/>
    <property type="project" value="InterPro"/>
</dbReference>
<evidence type="ECO:0000313" key="4">
    <source>
        <dbReference type="Proteomes" id="UP001337655"/>
    </source>
</evidence>
<dbReference type="Gene3D" id="3.40.50.150">
    <property type="entry name" value="Vaccinia Virus protein VP39"/>
    <property type="match status" value="1"/>
</dbReference>
<accession>A0AAV9PIB0</accession>
<evidence type="ECO:0000256" key="1">
    <source>
        <dbReference type="SAM" id="MobiDB-lite"/>
    </source>
</evidence>
<evidence type="ECO:0000259" key="2">
    <source>
        <dbReference type="Pfam" id="PF08241"/>
    </source>
</evidence>
<keyword evidence="4" id="KW-1185">Reference proteome</keyword>
<dbReference type="PANTHER" id="PTHR43591:SF24">
    <property type="entry name" value="2-METHOXY-6-POLYPRENYL-1,4-BENZOQUINOL METHYLASE, MITOCHONDRIAL"/>
    <property type="match status" value="1"/>
</dbReference>
<organism evidence="3 4">
    <name type="scientific">Saxophila tyrrhenica</name>
    <dbReference type="NCBI Taxonomy" id="1690608"/>
    <lineage>
        <taxon>Eukaryota</taxon>
        <taxon>Fungi</taxon>
        <taxon>Dikarya</taxon>
        <taxon>Ascomycota</taxon>
        <taxon>Pezizomycotina</taxon>
        <taxon>Dothideomycetes</taxon>
        <taxon>Dothideomycetidae</taxon>
        <taxon>Mycosphaerellales</taxon>
        <taxon>Extremaceae</taxon>
        <taxon>Saxophila</taxon>
    </lineage>
</organism>
<feature type="compositionally biased region" description="Polar residues" evidence="1">
    <location>
        <begin position="1"/>
        <end position="11"/>
    </location>
</feature>
<sequence>MAQTSQPQRNTYFPGHQDVKHHQLRTAENCAAYLLPALKEKAASSPNLTLLDVGAGPGTITASLAKYMPNGHVTATDISDKVLQSAAAHAEQVGVNNITFQTGSVYSLPFPDDSFDVVHVHQVLCYLDSPVDAVKELLRVAKPTGSVIGICETDMRSWSFWPLLPALQRFHQIQMETHEANGGTNVAGPQLISWALKAGVRREQVRMTQGSWCYSERAEKEVWGASWASRARTGEVGKKALSMGLATKDELEEMAKAWEAWAVAEDGCFALLNGEILIQR</sequence>
<gene>
    <name evidence="3" type="ORF">LTR77_002015</name>
</gene>
<dbReference type="AlphaFoldDB" id="A0AAV9PIB0"/>
<proteinExistence type="predicted"/>
<dbReference type="PANTHER" id="PTHR43591">
    <property type="entry name" value="METHYLTRANSFERASE"/>
    <property type="match status" value="1"/>
</dbReference>
<reference evidence="3 4" key="1">
    <citation type="submission" date="2023-08" db="EMBL/GenBank/DDBJ databases">
        <title>Black Yeasts Isolated from many extreme environments.</title>
        <authorList>
            <person name="Coleine C."/>
            <person name="Stajich J.E."/>
            <person name="Selbmann L."/>
        </authorList>
    </citation>
    <scope>NUCLEOTIDE SEQUENCE [LARGE SCALE GENOMIC DNA]</scope>
    <source>
        <strain evidence="3 4">CCFEE 5935</strain>
    </source>
</reference>
<feature type="region of interest" description="Disordered" evidence="1">
    <location>
        <begin position="1"/>
        <end position="20"/>
    </location>
</feature>
<dbReference type="InterPro" id="IPR029063">
    <property type="entry name" value="SAM-dependent_MTases_sf"/>
</dbReference>
<dbReference type="GeneID" id="89923362"/>
<dbReference type="RefSeq" id="XP_064662029.1">
    <property type="nucleotide sequence ID" value="XM_064799274.1"/>
</dbReference>